<evidence type="ECO:0000256" key="1">
    <source>
        <dbReference type="ARBA" id="ARBA00023277"/>
    </source>
</evidence>
<dbReference type="GO" id="GO:0005975">
    <property type="term" value="P:carbohydrate metabolic process"/>
    <property type="evidence" value="ECO:0007669"/>
    <property type="project" value="InterPro"/>
</dbReference>
<feature type="domain" description="Glucosamine/galactosamine-6-phosphate isomerase" evidence="2">
    <location>
        <begin position="11"/>
        <end position="233"/>
    </location>
</feature>
<organism evidence="3 4">
    <name type="scientific">Actinopolymorpha pittospori</name>
    <dbReference type="NCBI Taxonomy" id="648752"/>
    <lineage>
        <taxon>Bacteria</taxon>
        <taxon>Bacillati</taxon>
        <taxon>Actinomycetota</taxon>
        <taxon>Actinomycetes</taxon>
        <taxon>Propionibacteriales</taxon>
        <taxon>Actinopolymorphaceae</taxon>
        <taxon>Actinopolymorpha</taxon>
    </lineage>
</organism>
<reference evidence="3" key="1">
    <citation type="submission" date="2020-10" db="EMBL/GenBank/DDBJ databases">
        <title>Sequencing the genomes of 1000 actinobacteria strains.</title>
        <authorList>
            <person name="Klenk H.-P."/>
        </authorList>
    </citation>
    <scope>NUCLEOTIDE SEQUENCE</scope>
    <source>
        <strain evidence="3">DSM 45354</strain>
    </source>
</reference>
<dbReference type="AlphaFoldDB" id="A0A927N3I7"/>
<dbReference type="Proteomes" id="UP000638648">
    <property type="component" value="Unassembled WGS sequence"/>
</dbReference>
<accession>A0A927N3I7</accession>
<dbReference type="GO" id="GO:0006043">
    <property type="term" value="P:glucosamine catabolic process"/>
    <property type="evidence" value="ECO:0007669"/>
    <property type="project" value="TreeGrafter"/>
</dbReference>
<keyword evidence="3" id="KW-0378">Hydrolase</keyword>
<dbReference type="EC" id="3.5.99.6" evidence="3"/>
<dbReference type="Pfam" id="PF01182">
    <property type="entry name" value="Glucosamine_iso"/>
    <property type="match status" value="1"/>
</dbReference>
<dbReference type="Gene3D" id="3.40.50.1360">
    <property type="match status" value="1"/>
</dbReference>
<dbReference type="CDD" id="cd01399">
    <property type="entry name" value="GlcN6P_deaminase"/>
    <property type="match status" value="1"/>
</dbReference>
<evidence type="ECO:0000313" key="4">
    <source>
        <dbReference type="Proteomes" id="UP000638648"/>
    </source>
</evidence>
<name>A0A927N3I7_9ACTN</name>
<evidence type="ECO:0000313" key="3">
    <source>
        <dbReference type="EMBL" id="MBE1611077.1"/>
    </source>
</evidence>
<keyword evidence="1" id="KW-0119">Carbohydrate metabolism</keyword>
<dbReference type="RefSeq" id="WP_337918207.1">
    <property type="nucleotide sequence ID" value="NZ_BAABJL010000042.1"/>
</dbReference>
<dbReference type="EMBL" id="JADBEM010000001">
    <property type="protein sequence ID" value="MBE1611077.1"/>
    <property type="molecule type" value="Genomic_DNA"/>
</dbReference>
<gene>
    <name evidence="3" type="ORF">HEB94_007925</name>
</gene>
<keyword evidence="4" id="KW-1185">Reference proteome</keyword>
<dbReference type="InterPro" id="IPR004547">
    <property type="entry name" value="Glucosamine6P_isomerase"/>
</dbReference>
<protein>
    <submittedName>
        <fullName evidence="3">Glucosamine-6-phosphate deaminase</fullName>
        <ecNumber evidence="3">3.5.99.6</ecNumber>
    </submittedName>
</protein>
<dbReference type="GO" id="GO:0019262">
    <property type="term" value="P:N-acetylneuraminate catabolic process"/>
    <property type="evidence" value="ECO:0007669"/>
    <property type="project" value="TreeGrafter"/>
</dbReference>
<dbReference type="PANTHER" id="PTHR11280:SF6">
    <property type="entry name" value="GLUCOSAMINE-6-PHOSPHATE ISOMERASE NAGB"/>
    <property type="match status" value="1"/>
</dbReference>
<dbReference type="GO" id="GO:0042802">
    <property type="term" value="F:identical protein binding"/>
    <property type="evidence" value="ECO:0007669"/>
    <property type="project" value="TreeGrafter"/>
</dbReference>
<dbReference type="InterPro" id="IPR037171">
    <property type="entry name" value="NagB/RpiA_transferase-like"/>
</dbReference>
<dbReference type="SUPFAM" id="SSF100950">
    <property type="entry name" value="NagB/RpiA/CoA transferase-like"/>
    <property type="match status" value="1"/>
</dbReference>
<dbReference type="GO" id="GO:0004342">
    <property type="term" value="F:glucosamine-6-phosphate deaminase activity"/>
    <property type="evidence" value="ECO:0007669"/>
    <property type="project" value="UniProtKB-EC"/>
</dbReference>
<dbReference type="GO" id="GO:0006046">
    <property type="term" value="P:N-acetylglucosamine catabolic process"/>
    <property type="evidence" value="ECO:0007669"/>
    <property type="project" value="TreeGrafter"/>
</dbReference>
<sequence>MTDPIVRVFADRASMGHAAAADIAAELRERLSYQLAVRMVFAAAPSQREALDALVAEAGIDWNRVTAFHMDDYLGLPEGAPQRFGQWLREVVFDRLPFKDVHLMRTDGDPELRAAEYTALLAEEPIDVVVLGIGVNGHIAFNDPPVADFADPKAVKVVELDETCRQQQVDDGCFPTLADVPPTALTLTVPRLLDAGRLFCVVPGRAKATAVRRTLRERIGEACPATALRTHQACTLYLDQDSASELA</sequence>
<dbReference type="GO" id="GO:0005737">
    <property type="term" value="C:cytoplasm"/>
    <property type="evidence" value="ECO:0007669"/>
    <property type="project" value="TreeGrafter"/>
</dbReference>
<proteinExistence type="predicted"/>
<dbReference type="PANTHER" id="PTHR11280">
    <property type="entry name" value="GLUCOSAMINE-6-PHOSPHATE ISOMERASE"/>
    <property type="match status" value="1"/>
</dbReference>
<evidence type="ECO:0000259" key="2">
    <source>
        <dbReference type="Pfam" id="PF01182"/>
    </source>
</evidence>
<comment type="caution">
    <text evidence="3">The sequence shown here is derived from an EMBL/GenBank/DDBJ whole genome shotgun (WGS) entry which is preliminary data.</text>
</comment>
<dbReference type="InterPro" id="IPR006148">
    <property type="entry name" value="Glc/Gal-6P_isomerase"/>
</dbReference>